<dbReference type="Proteomes" id="UP001194580">
    <property type="component" value="Unassembled WGS sequence"/>
</dbReference>
<feature type="compositionally biased region" description="Basic and acidic residues" evidence="6">
    <location>
        <begin position="365"/>
        <end position="375"/>
    </location>
</feature>
<feature type="transmembrane region" description="Helical" evidence="7">
    <location>
        <begin position="84"/>
        <end position="105"/>
    </location>
</feature>
<dbReference type="PANTHER" id="PTHR30028:SF0">
    <property type="entry name" value="PROTEIN ALUMINUM SENSITIVE 3"/>
    <property type="match status" value="1"/>
</dbReference>
<dbReference type="AlphaFoldDB" id="A0AAD4DE10"/>
<evidence type="ECO:0000313" key="8">
    <source>
        <dbReference type="EMBL" id="KAG0275596.1"/>
    </source>
</evidence>
<feature type="transmembrane region" description="Helical" evidence="7">
    <location>
        <begin position="214"/>
        <end position="232"/>
    </location>
</feature>
<feature type="transmembrane region" description="Helical" evidence="7">
    <location>
        <begin position="28"/>
        <end position="52"/>
    </location>
</feature>
<feature type="transmembrane region" description="Helical" evidence="7">
    <location>
        <begin position="117"/>
        <end position="136"/>
    </location>
</feature>
<feature type="compositionally biased region" description="Polar residues" evidence="6">
    <location>
        <begin position="339"/>
        <end position="363"/>
    </location>
</feature>
<evidence type="ECO:0000256" key="4">
    <source>
        <dbReference type="ARBA" id="ARBA00022989"/>
    </source>
</evidence>
<protein>
    <submittedName>
        <fullName evidence="8">Uncharacterized protein</fullName>
    </submittedName>
</protein>
<proteinExistence type="inferred from homology"/>
<comment type="caution">
    <text evidence="8">The sequence shown here is derived from an EMBL/GenBank/DDBJ whole genome shotgun (WGS) entry which is preliminary data.</text>
</comment>
<dbReference type="InterPro" id="IPR005226">
    <property type="entry name" value="UPF0014_fam"/>
</dbReference>
<dbReference type="PANTHER" id="PTHR30028">
    <property type="entry name" value="UPF0014 INNER MEMBRANE PROTEIN YBBM-RELATED"/>
    <property type="match status" value="1"/>
</dbReference>
<keyword evidence="4 7" id="KW-1133">Transmembrane helix</keyword>
<dbReference type="GO" id="GO:0005886">
    <property type="term" value="C:plasma membrane"/>
    <property type="evidence" value="ECO:0007669"/>
    <property type="project" value="TreeGrafter"/>
</dbReference>
<evidence type="ECO:0000256" key="6">
    <source>
        <dbReference type="SAM" id="MobiDB-lite"/>
    </source>
</evidence>
<dbReference type="Pfam" id="PF03649">
    <property type="entry name" value="UPF0014"/>
    <property type="match status" value="1"/>
</dbReference>
<evidence type="ECO:0000256" key="1">
    <source>
        <dbReference type="ARBA" id="ARBA00004141"/>
    </source>
</evidence>
<keyword evidence="3 7" id="KW-0812">Transmembrane</keyword>
<evidence type="ECO:0000256" key="2">
    <source>
        <dbReference type="ARBA" id="ARBA00005268"/>
    </source>
</evidence>
<organism evidence="8 9">
    <name type="scientific">Linnemannia exigua</name>
    <dbReference type="NCBI Taxonomy" id="604196"/>
    <lineage>
        <taxon>Eukaryota</taxon>
        <taxon>Fungi</taxon>
        <taxon>Fungi incertae sedis</taxon>
        <taxon>Mucoromycota</taxon>
        <taxon>Mortierellomycotina</taxon>
        <taxon>Mortierellomycetes</taxon>
        <taxon>Mortierellales</taxon>
        <taxon>Mortierellaceae</taxon>
        <taxon>Linnemannia</taxon>
    </lineage>
</organism>
<comment type="similarity">
    <text evidence="2">Belongs to the UPF0014 family.</text>
</comment>
<evidence type="ECO:0000256" key="5">
    <source>
        <dbReference type="ARBA" id="ARBA00023136"/>
    </source>
</evidence>
<keyword evidence="9" id="KW-1185">Reference proteome</keyword>
<keyword evidence="5 7" id="KW-0472">Membrane</keyword>
<name>A0AAD4DE10_9FUNG</name>
<evidence type="ECO:0000256" key="7">
    <source>
        <dbReference type="SAM" id="Phobius"/>
    </source>
</evidence>
<reference evidence="8" key="1">
    <citation type="journal article" date="2020" name="Fungal Divers.">
        <title>Resolving the Mortierellaceae phylogeny through synthesis of multi-gene phylogenetics and phylogenomics.</title>
        <authorList>
            <person name="Vandepol N."/>
            <person name="Liber J."/>
            <person name="Desiro A."/>
            <person name="Na H."/>
            <person name="Kennedy M."/>
            <person name="Barry K."/>
            <person name="Grigoriev I.V."/>
            <person name="Miller A.N."/>
            <person name="O'Donnell K."/>
            <person name="Stajich J.E."/>
            <person name="Bonito G."/>
        </authorList>
    </citation>
    <scope>NUCLEOTIDE SEQUENCE</scope>
    <source>
        <strain evidence="8">NRRL 28262</strain>
    </source>
</reference>
<feature type="transmembrane region" description="Helical" evidence="7">
    <location>
        <begin position="244"/>
        <end position="270"/>
    </location>
</feature>
<feature type="compositionally biased region" description="Pro residues" evidence="6">
    <location>
        <begin position="316"/>
        <end position="330"/>
    </location>
</feature>
<sequence length="383" mass="41598">MDFYLTTAMGGDKDGDCGSQKPMVELQWYHVAIASVLILINGALSIALGLGLEKRLFISALRCVVQLTIMGTVLQTIFDAKNPVFVMLMALLLITLGTNEAVFNVSKRRHIYMFPSVLVSMGCSCLIIGTFGTRLAMGVDPLHSPKEFIPALGMLLGNTMTAISLGLDQCLSQLSENKERIELYLSMGATRWEACRPIAIEAMRRAMLPTINQMSIIGLISIPGMMTGQLIAGASVMNAVKSQIIIMYLISGAAAFGTLSSVLICLRVCFDSSDRLRPERIIKTQSIIPKPIREFGQRVSNAVGNALCCCRKAPKSPAPSPSRTPPPSSPPRSQTQSPTREQNGSRQSNGQGKNKSKVGQNGAEQQEHQEQEATERTPLVRSR</sequence>
<gene>
    <name evidence="8" type="ORF">BGZ95_008581</name>
</gene>
<comment type="subcellular location">
    <subcellularLocation>
        <location evidence="1">Membrane</location>
        <topology evidence="1">Multi-pass membrane protein</topology>
    </subcellularLocation>
</comment>
<feature type="transmembrane region" description="Helical" evidence="7">
    <location>
        <begin position="148"/>
        <end position="167"/>
    </location>
</feature>
<evidence type="ECO:0000313" key="9">
    <source>
        <dbReference type="Proteomes" id="UP001194580"/>
    </source>
</evidence>
<feature type="transmembrane region" description="Helical" evidence="7">
    <location>
        <begin position="59"/>
        <end position="78"/>
    </location>
</feature>
<accession>A0AAD4DE10</accession>
<feature type="region of interest" description="Disordered" evidence="6">
    <location>
        <begin position="313"/>
        <end position="383"/>
    </location>
</feature>
<evidence type="ECO:0000256" key="3">
    <source>
        <dbReference type="ARBA" id="ARBA00022692"/>
    </source>
</evidence>
<dbReference type="EMBL" id="JAAAIL010000459">
    <property type="protein sequence ID" value="KAG0275596.1"/>
    <property type="molecule type" value="Genomic_DNA"/>
</dbReference>